<keyword evidence="7" id="KW-1015">Disulfide bond</keyword>
<feature type="transmembrane region" description="Helical" evidence="8">
    <location>
        <begin position="181"/>
        <end position="203"/>
    </location>
</feature>
<dbReference type="InterPro" id="IPR036058">
    <property type="entry name" value="Kazal_dom_sf"/>
</dbReference>
<protein>
    <recommendedName>
        <fullName evidence="8">Solute carrier organic anion transporter family member</fullName>
    </recommendedName>
</protein>
<reference evidence="12" key="1">
    <citation type="journal article" date="2023" name="Mol. Biol. Evol.">
        <title>Third-Generation Sequencing Reveals the Adaptive Role of the Epigenome in Three Deep-Sea Polychaetes.</title>
        <authorList>
            <person name="Perez M."/>
            <person name="Aroh O."/>
            <person name="Sun Y."/>
            <person name="Lan Y."/>
            <person name="Juniper S.K."/>
            <person name="Young C.R."/>
            <person name="Angers B."/>
            <person name="Qian P.Y."/>
        </authorList>
    </citation>
    <scope>NUCLEOTIDE SEQUENCE</scope>
    <source>
        <strain evidence="12">R07B-5</strain>
    </source>
</reference>
<evidence type="ECO:0000256" key="3">
    <source>
        <dbReference type="ARBA" id="ARBA00022475"/>
    </source>
</evidence>
<dbReference type="SUPFAM" id="SSF100895">
    <property type="entry name" value="Kazal-type serine protease inhibitors"/>
    <property type="match status" value="1"/>
</dbReference>
<feature type="compositionally biased region" description="Basic and acidic residues" evidence="9">
    <location>
        <begin position="765"/>
        <end position="783"/>
    </location>
</feature>
<dbReference type="InterPro" id="IPR020846">
    <property type="entry name" value="MFS_dom"/>
</dbReference>
<feature type="transmembrane region" description="Helical" evidence="8">
    <location>
        <begin position="653"/>
        <end position="679"/>
    </location>
</feature>
<organism evidence="12 13">
    <name type="scientific">Ridgeia piscesae</name>
    <name type="common">Tubeworm</name>
    <dbReference type="NCBI Taxonomy" id="27915"/>
    <lineage>
        <taxon>Eukaryota</taxon>
        <taxon>Metazoa</taxon>
        <taxon>Spiralia</taxon>
        <taxon>Lophotrochozoa</taxon>
        <taxon>Annelida</taxon>
        <taxon>Polychaeta</taxon>
        <taxon>Sedentaria</taxon>
        <taxon>Canalipalpata</taxon>
        <taxon>Sabellida</taxon>
        <taxon>Siboglinidae</taxon>
        <taxon>Ridgeia</taxon>
    </lineage>
</organism>
<dbReference type="NCBIfam" id="TIGR00805">
    <property type="entry name" value="oat"/>
    <property type="match status" value="1"/>
</dbReference>
<dbReference type="GO" id="GO:0016323">
    <property type="term" value="C:basolateral plasma membrane"/>
    <property type="evidence" value="ECO:0007669"/>
    <property type="project" value="TreeGrafter"/>
</dbReference>
<dbReference type="InterPro" id="IPR004156">
    <property type="entry name" value="OATP"/>
</dbReference>
<name>A0AAD9PD17_RIDPI</name>
<dbReference type="Pfam" id="PF07648">
    <property type="entry name" value="Kazal_2"/>
    <property type="match status" value="1"/>
</dbReference>
<evidence type="ECO:0000313" key="13">
    <source>
        <dbReference type="Proteomes" id="UP001209878"/>
    </source>
</evidence>
<feature type="transmembrane region" description="Helical" evidence="8">
    <location>
        <begin position="289"/>
        <end position="316"/>
    </location>
</feature>
<comment type="caution">
    <text evidence="12">The sequence shown here is derived from an EMBL/GenBank/DDBJ whole genome shotgun (WGS) entry which is preliminary data.</text>
</comment>
<feature type="transmembrane region" description="Helical" evidence="8">
    <location>
        <begin position="154"/>
        <end position="174"/>
    </location>
</feature>
<keyword evidence="3" id="KW-1003">Cell membrane</keyword>
<evidence type="ECO:0000256" key="7">
    <source>
        <dbReference type="ARBA" id="ARBA00023157"/>
    </source>
</evidence>
<feature type="transmembrane region" description="Helical" evidence="8">
    <location>
        <begin position="336"/>
        <end position="360"/>
    </location>
</feature>
<sequence>METKESENGRPTDVAMATYVAVGGGKKKTKRFGGDKKQQCCSHRPPKGALSSTYYSYSGASPVDAYQIDNESLLDHGADASGGDMTSYGDVTEPADDAVAVHCTYLERCLNIKCFAFFCCVFAVVSGALVTGYVSSVITTIEKRFEIGSSASGFIVASVEFGTLGAAIFISYFGGRRRIPAWIGFGACVQGIGAMVFVLPHLLAQTYTITGGLGGNSTLGDNVCTLGPQRAKKMYPGQICDLRGGFGNGPYVMILVLAQTMVGIGGSPLFTLGTTYIDDHVTRESAPIFIAFLYATGALGPVLGFGLGALMLQFYVDTFTFDNRILNLTPADSDWVGAWWGGFIICGVLLLLTSIPFFGFPKVLVREKQRLREKAAGLVDSKVVEDDPLGRTGPRNYGTSIKELPRSLWRLLSNPIYLITSLGICCEISIVSGFILFLPKYLETQFGLSKSFANLLTGGIGIPGAVVGILVGGYLLKRFQLGAKGAVQLTLILNLSASTGFGLLLFLGCDNVKMAGATTSYFNSSVQHLSRPDLAAACNVHCGCSTNEMELVCGVNGLTYFSPCHAGCVSVHAVGGSRRQNYTNCACIRADLDAQAAEWTGQGPMATNGRCRSTCDSLLPFMLLLFLMTFLVAGTQMPLLMTTLRSVQMEERAFALGVQFVLLRVFAYIPAPILFGTIIDTTCILWEKVCDGHGACLLYDVVHFRYKYVGNCAGMKLVGALFFGVVWLFIKRDESRRSRAKHKEDTTADHTEASCSWTGLEPVYDDNRPHASDVTTRDRKQDDQPVIYESSL</sequence>
<dbReference type="Gene3D" id="1.20.1250.20">
    <property type="entry name" value="MFS general substrate transporter like domains"/>
    <property type="match status" value="1"/>
</dbReference>
<dbReference type="Proteomes" id="UP001209878">
    <property type="component" value="Unassembled WGS sequence"/>
</dbReference>
<comment type="similarity">
    <text evidence="2 8">Belongs to the organo anion transporter (TC 2.A.60) family.</text>
</comment>
<evidence type="ECO:0000256" key="1">
    <source>
        <dbReference type="ARBA" id="ARBA00004651"/>
    </source>
</evidence>
<dbReference type="GO" id="GO:0043252">
    <property type="term" value="P:sodium-independent organic anion transport"/>
    <property type="evidence" value="ECO:0007669"/>
    <property type="project" value="TreeGrafter"/>
</dbReference>
<feature type="transmembrane region" description="Helical" evidence="8">
    <location>
        <begin position="708"/>
        <end position="730"/>
    </location>
</feature>
<evidence type="ECO:0000256" key="8">
    <source>
        <dbReference type="RuleBase" id="RU362056"/>
    </source>
</evidence>
<dbReference type="GO" id="GO:0015347">
    <property type="term" value="F:sodium-independent organic anion transmembrane transporter activity"/>
    <property type="evidence" value="ECO:0007669"/>
    <property type="project" value="TreeGrafter"/>
</dbReference>
<feature type="transmembrane region" description="Helical" evidence="8">
    <location>
        <begin position="618"/>
        <end position="641"/>
    </location>
</feature>
<dbReference type="AlphaFoldDB" id="A0AAD9PD17"/>
<evidence type="ECO:0000256" key="5">
    <source>
        <dbReference type="ARBA" id="ARBA00022989"/>
    </source>
</evidence>
<dbReference type="EMBL" id="JAODUO010000028">
    <property type="protein sequence ID" value="KAK2192545.1"/>
    <property type="molecule type" value="Genomic_DNA"/>
</dbReference>
<keyword evidence="4 8" id="KW-0812">Transmembrane</keyword>
<evidence type="ECO:0000259" key="10">
    <source>
        <dbReference type="PROSITE" id="PS50850"/>
    </source>
</evidence>
<dbReference type="InterPro" id="IPR002350">
    <property type="entry name" value="Kazal_dom"/>
</dbReference>
<dbReference type="PANTHER" id="PTHR11388">
    <property type="entry name" value="ORGANIC ANION TRANSPORTER"/>
    <property type="match status" value="1"/>
</dbReference>
<feature type="domain" description="Major facilitator superfamily (MFS) profile" evidence="10">
    <location>
        <begin position="116"/>
        <end position="736"/>
    </location>
</feature>
<keyword evidence="6 8" id="KW-0472">Membrane</keyword>
<dbReference type="InterPro" id="IPR036259">
    <property type="entry name" value="MFS_trans_sf"/>
</dbReference>
<dbReference type="PANTHER" id="PTHR11388:SF142">
    <property type="entry name" value="SOLUTE CARRIER ORGANIC ANION TRANSPORTER FAMILY MEMBER 5A1"/>
    <property type="match status" value="1"/>
</dbReference>
<comment type="subcellular location">
    <subcellularLocation>
        <location evidence="1 8">Cell membrane</location>
        <topology evidence="1 8">Multi-pass membrane protein</topology>
    </subcellularLocation>
</comment>
<feature type="transmembrane region" description="Helical" evidence="8">
    <location>
        <begin position="416"/>
        <end position="439"/>
    </location>
</feature>
<evidence type="ECO:0000259" key="11">
    <source>
        <dbReference type="PROSITE" id="PS51465"/>
    </source>
</evidence>
<feature type="domain" description="Kazal-like" evidence="11">
    <location>
        <begin position="532"/>
        <end position="586"/>
    </location>
</feature>
<evidence type="ECO:0000256" key="2">
    <source>
        <dbReference type="ARBA" id="ARBA00009657"/>
    </source>
</evidence>
<dbReference type="GO" id="GO:0006811">
    <property type="term" value="P:monoatomic ion transport"/>
    <property type="evidence" value="ECO:0007669"/>
    <property type="project" value="UniProtKB-KW"/>
</dbReference>
<keyword evidence="8" id="KW-0406">Ion transport</keyword>
<feature type="region of interest" description="Disordered" evidence="9">
    <location>
        <begin position="759"/>
        <end position="792"/>
    </location>
</feature>
<feature type="transmembrane region" description="Helical" evidence="8">
    <location>
        <begin position="251"/>
        <end position="277"/>
    </location>
</feature>
<feature type="transmembrane region" description="Helical" evidence="8">
    <location>
        <begin position="488"/>
        <end position="508"/>
    </location>
</feature>
<accession>A0AAD9PD17</accession>
<keyword evidence="13" id="KW-1185">Reference proteome</keyword>
<dbReference type="SUPFAM" id="SSF103473">
    <property type="entry name" value="MFS general substrate transporter"/>
    <property type="match status" value="2"/>
</dbReference>
<evidence type="ECO:0000256" key="6">
    <source>
        <dbReference type="ARBA" id="ARBA00023136"/>
    </source>
</evidence>
<feature type="transmembrane region" description="Helical" evidence="8">
    <location>
        <begin position="114"/>
        <end position="134"/>
    </location>
</feature>
<evidence type="ECO:0000313" key="12">
    <source>
        <dbReference type="EMBL" id="KAK2192545.1"/>
    </source>
</evidence>
<evidence type="ECO:0000256" key="9">
    <source>
        <dbReference type="SAM" id="MobiDB-lite"/>
    </source>
</evidence>
<dbReference type="PROSITE" id="PS50850">
    <property type="entry name" value="MFS"/>
    <property type="match status" value="1"/>
</dbReference>
<keyword evidence="5 8" id="KW-1133">Transmembrane helix</keyword>
<gene>
    <name evidence="12" type="ORF">NP493_28g07006</name>
</gene>
<dbReference type="PROSITE" id="PS51465">
    <property type="entry name" value="KAZAL_2"/>
    <property type="match status" value="1"/>
</dbReference>
<dbReference type="Pfam" id="PF03137">
    <property type="entry name" value="OATP"/>
    <property type="match status" value="1"/>
</dbReference>
<proteinExistence type="inferred from homology"/>
<evidence type="ECO:0000256" key="4">
    <source>
        <dbReference type="ARBA" id="ARBA00022692"/>
    </source>
</evidence>
<keyword evidence="8" id="KW-0813">Transport</keyword>
<feature type="transmembrane region" description="Helical" evidence="8">
    <location>
        <begin position="451"/>
        <end position="476"/>
    </location>
</feature>